<keyword evidence="1" id="KW-0175">Coiled coil</keyword>
<protein>
    <submittedName>
        <fullName evidence="2">Uncharacterized protein</fullName>
    </submittedName>
</protein>
<sequence>MISKGKISKTEQKQIRKIQAEKEAIKRRAEKILNDTGDVWFSVWYSQHANDQLKKRTYEKFNIQL</sequence>
<feature type="coiled-coil region" evidence="1">
    <location>
        <begin position="8"/>
        <end position="35"/>
    </location>
</feature>
<reference evidence="3" key="1">
    <citation type="journal article" date="2019" name="Int. J. Syst. Evol. Microbiol.">
        <title>The Global Catalogue of Microorganisms (GCM) 10K type strain sequencing project: providing services to taxonomists for standard genome sequencing and annotation.</title>
        <authorList>
            <consortium name="The Broad Institute Genomics Platform"/>
            <consortium name="The Broad Institute Genome Sequencing Center for Infectious Disease"/>
            <person name="Wu L."/>
            <person name="Ma J."/>
        </authorList>
    </citation>
    <scope>NUCLEOTIDE SEQUENCE [LARGE SCALE GENOMIC DNA]</scope>
    <source>
        <strain evidence="3">CGMCC 1.15407</strain>
    </source>
</reference>
<dbReference type="EMBL" id="BMIU01000010">
    <property type="protein sequence ID" value="GGF34460.1"/>
    <property type="molecule type" value="Genomic_DNA"/>
</dbReference>
<dbReference type="Proteomes" id="UP000647339">
    <property type="component" value="Unassembled WGS sequence"/>
</dbReference>
<name>A0ABQ1V2I2_9BACT</name>
<evidence type="ECO:0000313" key="3">
    <source>
        <dbReference type="Proteomes" id="UP000647339"/>
    </source>
</evidence>
<evidence type="ECO:0000313" key="2">
    <source>
        <dbReference type="EMBL" id="GGF34460.1"/>
    </source>
</evidence>
<keyword evidence="3" id="KW-1185">Reference proteome</keyword>
<gene>
    <name evidence="2" type="ORF">GCM10011339_23410</name>
</gene>
<accession>A0ABQ1V2I2</accession>
<proteinExistence type="predicted"/>
<evidence type="ECO:0000256" key="1">
    <source>
        <dbReference type="SAM" id="Coils"/>
    </source>
</evidence>
<organism evidence="2 3">
    <name type="scientific">Echinicola rosea</name>
    <dbReference type="NCBI Taxonomy" id="1807691"/>
    <lineage>
        <taxon>Bacteria</taxon>
        <taxon>Pseudomonadati</taxon>
        <taxon>Bacteroidota</taxon>
        <taxon>Cytophagia</taxon>
        <taxon>Cytophagales</taxon>
        <taxon>Cyclobacteriaceae</taxon>
        <taxon>Echinicola</taxon>
    </lineage>
</organism>
<comment type="caution">
    <text evidence="2">The sequence shown here is derived from an EMBL/GenBank/DDBJ whole genome shotgun (WGS) entry which is preliminary data.</text>
</comment>